<dbReference type="Pfam" id="PF02188">
    <property type="entry name" value="GoLoco"/>
    <property type="match status" value="1"/>
</dbReference>
<accession>A0A914EFG1</accession>
<dbReference type="WBParaSite" id="ACRNAN_scaffold7933.g7462.t1">
    <property type="protein sequence ID" value="ACRNAN_scaffold7933.g7462.t1"/>
    <property type="gene ID" value="ACRNAN_scaffold7933.g7462"/>
</dbReference>
<evidence type="ECO:0000313" key="1">
    <source>
        <dbReference type="Proteomes" id="UP000887540"/>
    </source>
</evidence>
<sequence length="35" mass="4203">MSARCFDDKAHDFLSLLERMQSQRLNDQRCEMPET</sequence>
<dbReference type="Proteomes" id="UP000887540">
    <property type="component" value="Unplaced"/>
</dbReference>
<reference evidence="2" key="1">
    <citation type="submission" date="2022-11" db="UniProtKB">
        <authorList>
            <consortium name="WormBaseParasite"/>
        </authorList>
    </citation>
    <scope>IDENTIFICATION</scope>
</reference>
<protein>
    <submittedName>
        <fullName evidence="2">Uncharacterized protein</fullName>
    </submittedName>
</protein>
<organism evidence="1 2">
    <name type="scientific">Acrobeloides nanus</name>
    <dbReference type="NCBI Taxonomy" id="290746"/>
    <lineage>
        <taxon>Eukaryota</taxon>
        <taxon>Metazoa</taxon>
        <taxon>Ecdysozoa</taxon>
        <taxon>Nematoda</taxon>
        <taxon>Chromadorea</taxon>
        <taxon>Rhabditida</taxon>
        <taxon>Tylenchina</taxon>
        <taxon>Cephalobomorpha</taxon>
        <taxon>Cephaloboidea</taxon>
        <taxon>Cephalobidae</taxon>
        <taxon>Acrobeloides</taxon>
    </lineage>
</organism>
<proteinExistence type="predicted"/>
<name>A0A914EFG1_9BILA</name>
<dbReference type="InterPro" id="IPR011990">
    <property type="entry name" value="TPR-like_helical_dom_sf"/>
</dbReference>
<dbReference type="Gene3D" id="1.25.40.10">
    <property type="entry name" value="Tetratricopeptide repeat domain"/>
    <property type="match status" value="1"/>
</dbReference>
<dbReference type="InterPro" id="IPR003109">
    <property type="entry name" value="GoLoco_motif"/>
</dbReference>
<dbReference type="AlphaFoldDB" id="A0A914EFG1"/>
<dbReference type="SMART" id="SM00390">
    <property type="entry name" value="GoLoco"/>
    <property type="match status" value="1"/>
</dbReference>
<dbReference type="GO" id="GO:0030695">
    <property type="term" value="F:GTPase regulator activity"/>
    <property type="evidence" value="ECO:0007669"/>
    <property type="project" value="InterPro"/>
</dbReference>
<dbReference type="PROSITE" id="PS50877">
    <property type="entry name" value="GOLOCO"/>
    <property type="match status" value="1"/>
</dbReference>
<keyword evidence="1" id="KW-1185">Reference proteome</keyword>
<evidence type="ECO:0000313" key="2">
    <source>
        <dbReference type="WBParaSite" id="ACRNAN_scaffold7933.g7462.t1"/>
    </source>
</evidence>